<dbReference type="Proteomes" id="UP000290289">
    <property type="component" value="Chromosome 10"/>
</dbReference>
<dbReference type="PROSITE" id="PS51805">
    <property type="entry name" value="EPHD"/>
    <property type="match status" value="1"/>
</dbReference>
<evidence type="ECO:0000256" key="7">
    <source>
        <dbReference type="ARBA" id="ARBA00023204"/>
    </source>
</evidence>
<keyword evidence="8" id="KW-0539">Nucleus</keyword>
<organism evidence="12 13">
    <name type="scientific">Malus domestica</name>
    <name type="common">Apple</name>
    <name type="synonym">Pyrus malus</name>
    <dbReference type="NCBI Taxonomy" id="3750"/>
    <lineage>
        <taxon>Eukaryota</taxon>
        <taxon>Viridiplantae</taxon>
        <taxon>Streptophyta</taxon>
        <taxon>Embryophyta</taxon>
        <taxon>Tracheophyta</taxon>
        <taxon>Spermatophyta</taxon>
        <taxon>Magnoliopsida</taxon>
        <taxon>eudicotyledons</taxon>
        <taxon>Gunneridae</taxon>
        <taxon>Pentapetalae</taxon>
        <taxon>rosids</taxon>
        <taxon>fabids</taxon>
        <taxon>Rosales</taxon>
        <taxon>Rosaceae</taxon>
        <taxon>Amygdaloideae</taxon>
        <taxon>Maleae</taxon>
        <taxon>Malus</taxon>
    </lineage>
</organism>
<feature type="region of interest" description="Disordered" evidence="9">
    <location>
        <begin position="1"/>
        <end position="29"/>
    </location>
</feature>
<dbReference type="GO" id="GO:0000724">
    <property type="term" value="P:double-strand break repair via homologous recombination"/>
    <property type="evidence" value="ECO:0007669"/>
    <property type="project" value="TreeGrafter"/>
</dbReference>
<keyword evidence="4" id="KW-0227">DNA damage</keyword>
<feature type="domain" description="BRCT" evidence="10">
    <location>
        <begin position="574"/>
        <end position="691"/>
    </location>
</feature>
<evidence type="ECO:0000256" key="4">
    <source>
        <dbReference type="ARBA" id="ARBA00022763"/>
    </source>
</evidence>
<feature type="compositionally biased region" description="Polar residues" evidence="9">
    <location>
        <begin position="925"/>
        <end position="945"/>
    </location>
</feature>
<evidence type="ECO:0000256" key="8">
    <source>
        <dbReference type="ARBA" id="ARBA00023242"/>
    </source>
</evidence>
<dbReference type="FunFam" id="3.40.50.10190:FF:000006">
    <property type="entry name" value="Breast cancer type 1 susceptibility protein homolog"/>
    <property type="match status" value="1"/>
</dbReference>
<evidence type="ECO:0000259" key="11">
    <source>
        <dbReference type="PROSITE" id="PS51805"/>
    </source>
</evidence>
<dbReference type="Gene3D" id="3.40.50.10190">
    <property type="entry name" value="BRCT domain"/>
    <property type="match status" value="2"/>
</dbReference>
<dbReference type="SMART" id="SM00249">
    <property type="entry name" value="PHD"/>
    <property type="match status" value="1"/>
</dbReference>
<dbReference type="InterPro" id="IPR013083">
    <property type="entry name" value="Znf_RING/FYVE/PHD"/>
</dbReference>
<name>A0A498IV47_MALDO</name>
<evidence type="ECO:0000313" key="13">
    <source>
        <dbReference type="Proteomes" id="UP000290289"/>
    </source>
</evidence>
<dbReference type="Gene3D" id="3.30.40.10">
    <property type="entry name" value="Zinc/RING finger domain, C3HC4 (zinc finger)"/>
    <property type="match status" value="1"/>
</dbReference>
<dbReference type="GO" id="GO:0008270">
    <property type="term" value="F:zinc ion binding"/>
    <property type="evidence" value="ECO:0007669"/>
    <property type="project" value="UniProtKB-KW"/>
</dbReference>
<feature type="domain" description="BRCT" evidence="10">
    <location>
        <begin position="474"/>
        <end position="553"/>
    </location>
</feature>
<accession>A0A498IV47</accession>
<evidence type="ECO:0000256" key="9">
    <source>
        <dbReference type="SAM" id="MobiDB-lite"/>
    </source>
</evidence>
<dbReference type="STRING" id="3750.A0A498IV47"/>
<evidence type="ECO:0008006" key="14">
    <source>
        <dbReference type="Google" id="ProtNLM"/>
    </source>
</evidence>
<dbReference type="InterPro" id="IPR031099">
    <property type="entry name" value="BRCA1-associated"/>
</dbReference>
<dbReference type="InterPro" id="IPR034732">
    <property type="entry name" value="EPHD"/>
</dbReference>
<dbReference type="Pfam" id="PF00533">
    <property type="entry name" value="BRCT"/>
    <property type="match status" value="1"/>
</dbReference>
<dbReference type="CDD" id="cd17734">
    <property type="entry name" value="BRCT_Bard1_rpt1"/>
    <property type="match status" value="1"/>
</dbReference>
<dbReference type="GO" id="GO:0005634">
    <property type="term" value="C:nucleus"/>
    <property type="evidence" value="ECO:0007669"/>
    <property type="project" value="UniProtKB-SubCell"/>
</dbReference>
<dbReference type="InterPro" id="IPR036420">
    <property type="entry name" value="BRCT_dom_sf"/>
</dbReference>
<dbReference type="EMBL" id="RDQH01000336">
    <property type="protein sequence ID" value="RXH87248.1"/>
    <property type="molecule type" value="Genomic_DNA"/>
</dbReference>
<dbReference type="AlphaFoldDB" id="A0A498IV47"/>
<sequence>MQRSLSFRTFVSMADPNPNPKCSDSSSTRSTMNPWVLHFQKLGLELKCPLCSCIPSSSCPVCKAEVADRDLRPVPFMENIVAIYKSLDASFCTNLLQPVSSDVRTILEQNPISPNISFAGTIAKEPFDNDQGGNSNSGHSIYSSSAHERVWAPCSLNCSVADGAGKNGKVKNCSMPIDANGKVLDFARSGLGNPNSQLPRSHIRAGGLEECMTVERDMNHAAQSLPNSPPSFGDAKCSDNDSCGRRCEQISENSLVRRSISNIDDSRVGQKRHDSCATEIDGHLRKKIKYEPVSETYSELEYKFSTAPNESFTKRTICAFCQSSTISVVTGPMLHYSKERMVEGDEANASNVIHVHKICIDWAPQVYFEGENVKRLKAEVLRGAKLKCTKCGLKGAALGCFVKSCRRSYHVTCAIEISKCRWDKENFLLLCPAHCSTKFPSEKSNYGKPKICPPPNSVEVPDKVNQWIMCPSGLSSEEKLLLIKFAEKIGATVSRTWRPDVTHVIAALDGDGAYVRTFKTCMAILAGRWILKIDWVKACMEATDHLNEEPYEVSLDNYGCCDGPKTGRLRATNNDPKLFNGLSFYFAGDFVLDRKEDLQDLIIAAGGTVFNSSEEVLERSCLEQTASRTLVVYNLDPPEGCKLGEEVSILWQRSNEAQDIAAKIGSQIIGHTWLLESIARCKLQPFQDAIFERPRGRKEREIMGCFLECFGSSKDKKRRRNLRYRVHHRDHRHTSFEPVKSALSSAPEVEEKPISPALEEVRDKPVEQLSFSTRKKVTFDSNVKTYEHVSTNEATDPLLDIRSLPAQGHTLLTIGTKIAGIAMMKKALDYDEYSDLDDEDEDDYDDDDGELEYEDEIVESNRGVSTPRLMTEDFDSPMPMKPGGLNHNARDRSGYVHSVLNPVENLTQWKAVKAKGTPLMKPQKENFTQDQEPRISFSSEPSLSFKTKADQDKKQSKNPNQELAVDASLSNWLVSSEHTPVNKASTTALDTFTPEKSTSHGSNSARSHQDRPILGALTVEELRQFPASSSPRKSPSRSPDEMAIIGSVGTYWNHRAPPPAAKSLGASSFKGIPNSTSKYR</sequence>
<dbReference type="SMART" id="SM00292">
    <property type="entry name" value="BRCT"/>
    <property type="match status" value="2"/>
</dbReference>
<proteinExistence type="predicted"/>
<evidence type="ECO:0000259" key="10">
    <source>
        <dbReference type="PROSITE" id="PS50172"/>
    </source>
</evidence>
<feature type="compositionally biased region" description="Polar residues" evidence="9">
    <location>
        <begin position="20"/>
        <end position="29"/>
    </location>
</feature>
<feature type="domain" description="PHD-type" evidence="11">
    <location>
        <begin position="315"/>
        <end position="435"/>
    </location>
</feature>
<evidence type="ECO:0000256" key="3">
    <source>
        <dbReference type="ARBA" id="ARBA00022737"/>
    </source>
</evidence>
<dbReference type="GO" id="GO:0045944">
    <property type="term" value="P:positive regulation of transcription by RNA polymerase II"/>
    <property type="evidence" value="ECO:0007669"/>
    <property type="project" value="TreeGrafter"/>
</dbReference>
<gene>
    <name evidence="12" type="ORF">DVH24_028748</name>
</gene>
<dbReference type="GO" id="GO:0004842">
    <property type="term" value="F:ubiquitin-protein transferase activity"/>
    <property type="evidence" value="ECO:0007669"/>
    <property type="project" value="TreeGrafter"/>
</dbReference>
<evidence type="ECO:0000256" key="5">
    <source>
        <dbReference type="ARBA" id="ARBA00022771"/>
    </source>
</evidence>
<keyword evidence="2" id="KW-0479">Metal-binding</keyword>
<dbReference type="PANTHER" id="PTHR13763">
    <property type="entry name" value="BREAST CANCER TYPE 1 SUSCEPTIBILITY PROTEIN BRCA1"/>
    <property type="match status" value="1"/>
</dbReference>
<dbReference type="SUPFAM" id="SSF52113">
    <property type="entry name" value="BRCT domain"/>
    <property type="match status" value="2"/>
</dbReference>
<keyword evidence="5" id="KW-0863">Zinc-finger</keyword>
<dbReference type="InterPro" id="IPR001965">
    <property type="entry name" value="Znf_PHD"/>
</dbReference>
<evidence type="ECO:0000256" key="6">
    <source>
        <dbReference type="ARBA" id="ARBA00022833"/>
    </source>
</evidence>
<evidence type="ECO:0000256" key="1">
    <source>
        <dbReference type="ARBA" id="ARBA00004123"/>
    </source>
</evidence>
<dbReference type="PROSITE" id="PS50172">
    <property type="entry name" value="BRCT"/>
    <property type="match status" value="2"/>
</dbReference>
<feature type="compositionally biased region" description="Polar residues" evidence="9">
    <location>
        <begin position="981"/>
        <end position="1006"/>
    </location>
</feature>
<feature type="compositionally biased region" description="Low complexity" evidence="9">
    <location>
        <begin position="1026"/>
        <end position="1037"/>
    </location>
</feature>
<protein>
    <recommendedName>
        <fullName evidence="14">RING-type E3 ubiquitin transferase BRCA1</fullName>
    </recommendedName>
</protein>
<evidence type="ECO:0000313" key="12">
    <source>
        <dbReference type="EMBL" id="RXH87248.1"/>
    </source>
</evidence>
<feature type="region of interest" description="Disordered" evidence="9">
    <location>
        <begin position="914"/>
        <end position="961"/>
    </location>
</feature>
<keyword evidence="7" id="KW-0234">DNA repair</keyword>
<keyword evidence="3" id="KW-0677">Repeat</keyword>
<keyword evidence="13" id="KW-1185">Reference proteome</keyword>
<evidence type="ECO:0000256" key="2">
    <source>
        <dbReference type="ARBA" id="ARBA00022723"/>
    </source>
</evidence>
<dbReference type="PANTHER" id="PTHR13763:SF9">
    <property type="entry name" value="BRCA1-ASSOCIATED RING DOMAIN PROTEIN 1"/>
    <property type="match status" value="1"/>
</dbReference>
<keyword evidence="6" id="KW-0862">Zinc</keyword>
<reference evidence="12 13" key="1">
    <citation type="submission" date="2018-10" db="EMBL/GenBank/DDBJ databases">
        <title>A high-quality apple genome assembly.</title>
        <authorList>
            <person name="Hu J."/>
        </authorList>
    </citation>
    <scope>NUCLEOTIDE SEQUENCE [LARGE SCALE GENOMIC DNA]</scope>
    <source>
        <strain evidence="13">cv. HFTH1</strain>
        <tissue evidence="12">Young leaf</tissue>
    </source>
</reference>
<dbReference type="InterPro" id="IPR001357">
    <property type="entry name" value="BRCT_dom"/>
</dbReference>
<comment type="subcellular location">
    <subcellularLocation>
        <location evidence="1">Nucleus</location>
    </subcellularLocation>
</comment>
<feature type="region of interest" description="Disordered" evidence="9">
    <location>
        <begin position="981"/>
        <end position="1080"/>
    </location>
</feature>
<comment type="caution">
    <text evidence="12">The sequence shown here is derived from an EMBL/GenBank/DDBJ whole genome shotgun (WGS) entry which is preliminary data.</text>
</comment>
<dbReference type="Pfam" id="PF13771">
    <property type="entry name" value="zf-HC5HC2H"/>
    <property type="match status" value="1"/>
</dbReference>